<evidence type="ECO:0000259" key="2">
    <source>
        <dbReference type="Pfam" id="PF01882"/>
    </source>
</evidence>
<evidence type="ECO:0000256" key="1">
    <source>
        <dbReference type="SAM" id="Phobius"/>
    </source>
</evidence>
<sequence>MYVTGRLPLLLAVGALPVVLLSTAGIDAWLAVAGWVLLCLAATFADAAAAPDPRRLTVTRRMPQRVLLGQPVAAELVLRNGGERTLRGRVRDAWQPTAGAPAGRAGVAIPPGEARTIAIPLLPRRRGELRSRFVVVRSDGPLRLAGRQARLDAPGALRVLPPFTARRHLPSRLARLRELDGNTSVQMRGQGTEFDSLREYVRGDDVRSIDWRATARASTTMLRTWRPERDRHVVIVIDTGRTAAARVGDGVRMDAAMEAALLLAALATRAGDHVHLLMFDRAIRARVTRVDGPGLLPALVDAMAPVEPRLIDTDWDAAFAQVRALTSRPSLVVLLTAQDAAEAARGFLGSLPALARGAHVLVGAVTDEQDPLPDRPDAADVYRAAAIEQSAHDAAVVAAAIGRAGGEAIAATPEDLPPRIADRYLALKAAGRL</sequence>
<dbReference type="EMBL" id="JAEUAX010000004">
    <property type="protein sequence ID" value="MBW9110128.1"/>
    <property type="molecule type" value="Genomic_DNA"/>
</dbReference>
<evidence type="ECO:0000313" key="4">
    <source>
        <dbReference type="Proteomes" id="UP000777440"/>
    </source>
</evidence>
<reference evidence="3 4" key="1">
    <citation type="journal article" date="2021" name="MBio">
        <title>Poor Competitiveness of Bradyrhizobium in Pigeon Pea Root Colonization in Indian Soils.</title>
        <authorList>
            <person name="Chalasani D."/>
            <person name="Basu A."/>
            <person name="Pullabhotla S.V.S.R.N."/>
            <person name="Jorrin B."/>
            <person name="Neal A.L."/>
            <person name="Poole P.S."/>
            <person name="Podile A.R."/>
            <person name="Tkacz A."/>
        </authorList>
    </citation>
    <scope>NUCLEOTIDE SEQUENCE [LARGE SCALE GENOMIC DNA]</scope>
    <source>
        <strain evidence="3 4">HU12</strain>
    </source>
</reference>
<dbReference type="Proteomes" id="UP000777440">
    <property type="component" value="Unassembled WGS sequence"/>
</dbReference>
<accession>A0ABS7I0U9</accession>
<keyword evidence="1" id="KW-0812">Transmembrane</keyword>
<gene>
    <name evidence="3" type="ORF">JNB61_10125</name>
</gene>
<proteinExistence type="predicted"/>
<dbReference type="Pfam" id="PF01882">
    <property type="entry name" value="DUF58"/>
    <property type="match status" value="1"/>
</dbReference>
<dbReference type="RefSeq" id="WP_220339508.1">
    <property type="nucleotide sequence ID" value="NZ_JAEUAX010000004.1"/>
</dbReference>
<keyword evidence="4" id="KW-1185">Reference proteome</keyword>
<organism evidence="3 4">
    <name type="scientific">Microbacterium ureisolvens</name>
    <dbReference type="NCBI Taxonomy" id="2781186"/>
    <lineage>
        <taxon>Bacteria</taxon>
        <taxon>Bacillati</taxon>
        <taxon>Actinomycetota</taxon>
        <taxon>Actinomycetes</taxon>
        <taxon>Micrococcales</taxon>
        <taxon>Microbacteriaceae</taxon>
        <taxon>Microbacterium</taxon>
    </lineage>
</organism>
<keyword evidence="1" id="KW-1133">Transmembrane helix</keyword>
<dbReference type="InterPro" id="IPR002881">
    <property type="entry name" value="DUF58"/>
</dbReference>
<dbReference type="PANTHER" id="PTHR33608">
    <property type="entry name" value="BLL2464 PROTEIN"/>
    <property type="match status" value="1"/>
</dbReference>
<name>A0ABS7I0U9_9MICO</name>
<evidence type="ECO:0000313" key="3">
    <source>
        <dbReference type="EMBL" id="MBW9110128.1"/>
    </source>
</evidence>
<feature type="domain" description="DUF58" evidence="2">
    <location>
        <begin position="197"/>
        <end position="370"/>
    </location>
</feature>
<keyword evidence="1" id="KW-0472">Membrane</keyword>
<comment type="caution">
    <text evidence="3">The sequence shown here is derived from an EMBL/GenBank/DDBJ whole genome shotgun (WGS) entry which is preliminary data.</text>
</comment>
<feature type="transmembrane region" description="Helical" evidence="1">
    <location>
        <begin position="7"/>
        <end position="26"/>
    </location>
</feature>
<dbReference type="PANTHER" id="PTHR33608:SF3">
    <property type="entry name" value="SLR2013 PROTEIN"/>
    <property type="match status" value="1"/>
</dbReference>
<protein>
    <submittedName>
        <fullName evidence="3">DUF58 domain-containing protein</fullName>
    </submittedName>
</protein>